<reference evidence="2" key="1">
    <citation type="submission" date="2022-01" db="EMBL/GenBank/DDBJ databases">
        <title>Genome Sequence Resource for Two Populations of Ditylenchus destructor, the Migratory Endoparasitic Phytonematode.</title>
        <authorList>
            <person name="Zhang H."/>
            <person name="Lin R."/>
            <person name="Xie B."/>
        </authorList>
    </citation>
    <scope>NUCLEOTIDE SEQUENCE</scope>
    <source>
        <strain evidence="2">BazhouSP</strain>
    </source>
</reference>
<dbReference type="SMART" id="SM00137">
    <property type="entry name" value="MAM"/>
    <property type="match status" value="1"/>
</dbReference>
<accession>A0AAD4N7T9</accession>
<dbReference type="EMBL" id="JAKKPZ010000011">
    <property type="protein sequence ID" value="KAI1715527.1"/>
    <property type="molecule type" value="Genomic_DNA"/>
</dbReference>
<keyword evidence="3" id="KW-1185">Reference proteome</keyword>
<comment type="caution">
    <text evidence="2">The sequence shown here is derived from an EMBL/GenBank/DDBJ whole genome shotgun (WGS) entry which is preliminary data.</text>
</comment>
<dbReference type="InterPro" id="IPR000998">
    <property type="entry name" value="MAM_dom"/>
</dbReference>
<organism evidence="2 3">
    <name type="scientific">Ditylenchus destructor</name>
    <dbReference type="NCBI Taxonomy" id="166010"/>
    <lineage>
        <taxon>Eukaryota</taxon>
        <taxon>Metazoa</taxon>
        <taxon>Ecdysozoa</taxon>
        <taxon>Nematoda</taxon>
        <taxon>Chromadorea</taxon>
        <taxon>Rhabditida</taxon>
        <taxon>Tylenchina</taxon>
        <taxon>Tylenchomorpha</taxon>
        <taxon>Sphaerularioidea</taxon>
        <taxon>Anguinidae</taxon>
        <taxon>Anguininae</taxon>
        <taxon>Ditylenchus</taxon>
    </lineage>
</organism>
<evidence type="ECO:0000313" key="3">
    <source>
        <dbReference type="Proteomes" id="UP001201812"/>
    </source>
</evidence>
<evidence type="ECO:0000313" key="2">
    <source>
        <dbReference type="EMBL" id="KAI1715527.1"/>
    </source>
</evidence>
<feature type="domain" description="MAM" evidence="1">
    <location>
        <begin position="189"/>
        <end position="354"/>
    </location>
</feature>
<name>A0AAD4N7T9_9BILA</name>
<proteinExistence type="predicted"/>
<dbReference type="AlphaFoldDB" id="A0AAD4N7T9"/>
<gene>
    <name evidence="2" type="ORF">DdX_07845</name>
</gene>
<evidence type="ECO:0000259" key="1">
    <source>
        <dbReference type="SMART" id="SM00137"/>
    </source>
</evidence>
<dbReference type="Proteomes" id="UP001201812">
    <property type="component" value="Unassembled WGS sequence"/>
</dbReference>
<protein>
    <submittedName>
        <fullName evidence="2">MAM (Meprin, A5-protein, PTPmu) domain protein</fullName>
    </submittedName>
</protein>
<dbReference type="GO" id="GO:0016020">
    <property type="term" value="C:membrane"/>
    <property type="evidence" value="ECO:0007669"/>
    <property type="project" value="InterPro"/>
</dbReference>
<sequence>MACLWMNAPTDNLLDTSDFYLFNKTDRKSFPIQIRPGNANTNPGTLFLLAGNVTSESQGAVLLSAPILCQNSDGLLTFEYWLYNSARVEVLLVRVNPDRGHLQVIARPPIDCHYLKTGPICRVEIRRTFEPFRIGIRAFSLRDAAVGSFAMINRIRYEADVCGVHDRTSLFDGTAITKWLRQRRPISTASDLNCGSEGKAEECLWAAASPTTTASPNQWSIGRSTRLWDELVRTPNRPLGQFLFQAIDPMADLASLPQLRSVLVPCTQTPSSLSFKFWLSAGVQAQLCTLSTNNVALSCIYLNEIDSPGPVVIDVDTADHQPFRFAFSVIKFHQAQGGIIALDDIHYSGLLCHETPPATTPAQSPPSLDAIFDLQPFPAPASATDSFSEQLDCDFETDLCSHWMHNDDYTSDHPQAVSPTRQFQFGFVQRNIIGLGRAFRGQSAIATFPLSAVVSNGAEGDFAMLTSQQITCAERGRLVVSYYASEGASLTVCADDRCVAQRKPYGEMSVTLHSPEPFRIRILAKPKPSALAQEPSHTPFVLVKRIKASSGFCKLETPTELSCKALTCDFRDGDFCNYKSVTYNERDTSFHSQLNQGIVAVLSGTKRRAILRSPRFSLSSSAELRFEASLSTFGSTLHLCPGEYQQKDGNIAPEIENCELLLGPRIEQPQVESLLVQMDPDVRQFVFVAEHDKYEQAEFAAVATVASAAMMIDKLFDESEHIPPFVLARTRRPQILPLKRAAASGVAAIVSVWQLTDFIFALPAAAGASGGRFRIPNFLNISALCSGDTRSCRPSPALSVPLQNLHPFSKDLLK</sequence>